<name>A0A1Q2CII4_9ACTN</name>
<evidence type="ECO:0000256" key="1">
    <source>
        <dbReference type="SAM" id="MobiDB-lite"/>
    </source>
</evidence>
<sequence>MSERVHEQQLTAPAGSTVADLSKAPLPTPATLRKRMSLPLQVVRFFVFNARIMRMVLKGHSQDH</sequence>
<dbReference type="EMBL" id="CP019605">
    <property type="protein sequence ID" value="AQP45948.1"/>
    <property type="molecule type" value="Genomic_DNA"/>
</dbReference>
<organism evidence="2 3">
    <name type="scientific">Tessaracoccus flavus</name>
    <dbReference type="NCBI Taxonomy" id="1610493"/>
    <lineage>
        <taxon>Bacteria</taxon>
        <taxon>Bacillati</taxon>
        <taxon>Actinomycetota</taxon>
        <taxon>Actinomycetes</taxon>
        <taxon>Propionibacteriales</taxon>
        <taxon>Propionibacteriaceae</taxon>
        <taxon>Tessaracoccus</taxon>
    </lineage>
</organism>
<proteinExistence type="predicted"/>
<evidence type="ECO:0000313" key="2">
    <source>
        <dbReference type="EMBL" id="AQP45948.1"/>
    </source>
</evidence>
<keyword evidence="3" id="KW-1185">Reference proteome</keyword>
<dbReference type="AlphaFoldDB" id="A0A1Q2CII4"/>
<accession>A0A1Q2CII4</accession>
<gene>
    <name evidence="2" type="ORF">RPIT_01185</name>
</gene>
<evidence type="ECO:0000313" key="3">
    <source>
        <dbReference type="Proteomes" id="UP000188324"/>
    </source>
</evidence>
<dbReference type="OrthoDB" id="3837971at2"/>
<dbReference type="KEGG" id="tfl:RPIT_01185"/>
<reference evidence="2 3" key="1">
    <citation type="journal article" date="2016" name="Int. J. Syst. Evol. Microbiol.">
        <title>Tessaracoccus flavus sp. nov., isolated from the drainage system of a lindane-producing factory.</title>
        <authorList>
            <person name="Kumari R."/>
            <person name="Singh P."/>
            <person name="Schumann P."/>
            <person name="Lal R."/>
        </authorList>
    </citation>
    <scope>NUCLEOTIDE SEQUENCE [LARGE SCALE GENOMIC DNA]</scope>
    <source>
        <strain evidence="2 3">RP1T</strain>
    </source>
</reference>
<feature type="region of interest" description="Disordered" evidence="1">
    <location>
        <begin position="1"/>
        <end position="24"/>
    </location>
</feature>
<protein>
    <submittedName>
        <fullName evidence="2">Uncharacterized protein</fullName>
    </submittedName>
</protein>
<dbReference type="RefSeq" id="WP_077344150.1">
    <property type="nucleotide sequence ID" value="NZ_CP019605.1"/>
</dbReference>
<dbReference type="Proteomes" id="UP000188324">
    <property type="component" value="Chromosome"/>
</dbReference>